<evidence type="ECO:0000313" key="1">
    <source>
        <dbReference type="EMBL" id="AKB77793.1"/>
    </source>
</evidence>
<dbReference type="Proteomes" id="UP000033101">
    <property type="component" value="Chromosome"/>
</dbReference>
<reference evidence="1 2" key="1">
    <citation type="submission" date="2014-07" db="EMBL/GenBank/DDBJ databases">
        <title>Methanogenic archaea and the global carbon cycle.</title>
        <authorList>
            <person name="Henriksen J.R."/>
            <person name="Luke J."/>
            <person name="Reinhart S."/>
            <person name="Benedict M.N."/>
            <person name="Youngblut N.D."/>
            <person name="Metcalf M.E."/>
            <person name="Whitaker R.J."/>
            <person name="Metcalf W.W."/>
        </authorList>
    </citation>
    <scope>NUCLEOTIDE SEQUENCE [LARGE SCALE GENOMIC DNA]</scope>
    <source>
        <strain evidence="1 2">HB-1</strain>
    </source>
</reference>
<accession>A0A0E3SE77</accession>
<dbReference type="AlphaFoldDB" id="A0A0E3SE77"/>
<dbReference type="KEGG" id="mhor:MSHOH_1310"/>
<evidence type="ECO:0000313" key="2">
    <source>
        <dbReference type="Proteomes" id="UP000033101"/>
    </source>
</evidence>
<organism evidence="1 2">
    <name type="scientific">Methanosarcina horonobensis HB-1 = JCM 15518</name>
    <dbReference type="NCBI Taxonomy" id="1434110"/>
    <lineage>
        <taxon>Archaea</taxon>
        <taxon>Methanobacteriati</taxon>
        <taxon>Methanobacteriota</taxon>
        <taxon>Stenosarchaea group</taxon>
        <taxon>Methanomicrobia</taxon>
        <taxon>Methanosarcinales</taxon>
        <taxon>Methanosarcinaceae</taxon>
        <taxon>Methanosarcina</taxon>
    </lineage>
</organism>
<proteinExistence type="predicted"/>
<dbReference type="HOGENOM" id="CLU_2613648_0_0_2"/>
<dbReference type="EMBL" id="CP009516">
    <property type="protein sequence ID" value="AKB77793.1"/>
    <property type="molecule type" value="Genomic_DNA"/>
</dbReference>
<keyword evidence="2" id="KW-1185">Reference proteome</keyword>
<gene>
    <name evidence="1" type="ORF">MSHOH_1310</name>
</gene>
<protein>
    <submittedName>
        <fullName evidence="1">Uncharacterized protein</fullName>
    </submittedName>
</protein>
<sequence>MALNYKNRFIRTFFFPANRGFGGLSKIPFLLIFLKHGRSIENIAASGINDYAEKLEKRLIKKVTGKYIKKIKGDQRGS</sequence>
<name>A0A0E3SE77_9EURY</name>